<organism evidence="2 3">
    <name type="scientific">Hypocrea jecorina (strain ATCC 56765 / BCRC 32924 / NRRL 11460 / Rut C-30)</name>
    <name type="common">Trichoderma reesei</name>
    <dbReference type="NCBI Taxonomy" id="1344414"/>
    <lineage>
        <taxon>Eukaryota</taxon>
        <taxon>Fungi</taxon>
        <taxon>Dikarya</taxon>
        <taxon>Ascomycota</taxon>
        <taxon>Pezizomycotina</taxon>
        <taxon>Sordariomycetes</taxon>
        <taxon>Hypocreomycetidae</taxon>
        <taxon>Hypocreales</taxon>
        <taxon>Hypocreaceae</taxon>
        <taxon>Trichoderma</taxon>
    </lineage>
</organism>
<proteinExistence type="predicted"/>
<dbReference type="OrthoDB" id="2744543at2759"/>
<dbReference type="GO" id="GO:0016747">
    <property type="term" value="F:acyltransferase activity, transferring groups other than amino-acyl groups"/>
    <property type="evidence" value="ECO:0007669"/>
    <property type="project" value="InterPro"/>
</dbReference>
<dbReference type="PROSITE" id="PS51186">
    <property type="entry name" value="GNAT"/>
    <property type="match status" value="1"/>
</dbReference>
<dbReference type="SUPFAM" id="SSF55729">
    <property type="entry name" value="Acyl-CoA N-acyltransferases (Nat)"/>
    <property type="match status" value="1"/>
</dbReference>
<dbReference type="HOGENOM" id="CLU_106384_0_0_1"/>
<dbReference type="Gene3D" id="3.40.630.30">
    <property type="match status" value="1"/>
</dbReference>
<dbReference type="PANTHER" id="PTHR42791">
    <property type="entry name" value="GNAT FAMILY ACETYLTRANSFERASE"/>
    <property type="match status" value="1"/>
</dbReference>
<dbReference type="InterPro" id="IPR000182">
    <property type="entry name" value="GNAT_dom"/>
</dbReference>
<reference evidence="3" key="1">
    <citation type="journal article" date="2013" name="Ind. Biotechnol.">
        <title>Comparative genomics analysis of Trichoderma reesei strains.</title>
        <authorList>
            <person name="Koike H."/>
            <person name="Aerts A."/>
            <person name="LaButti K."/>
            <person name="Grigoriev I.V."/>
            <person name="Baker S.E."/>
        </authorList>
    </citation>
    <scope>NUCLEOTIDE SEQUENCE [LARGE SCALE GENOMIC DNA]</scope>
    <source>
        <strain evidence="3">ATCC 56765 / BCRC 32924 / NRRL 11460 / Rut C-30</strain>
    </source>
</reference>
<dbReference type="Pfam" id="PF13508">
    <property type="entry name" value="Acetyltransf_7"/>
    <property type="match status" value="1"/>
</dbReference>
<dbReference type="PANTHER" id="PTHR42791:SF17">
    <property type="entry name" value="ACETYLTRANSFERASE, GNAT FAMILY FAMILY (AFU_ORTHOLOGUE AFUA_8G05690)"/>
    <property type="match status" value="1"/>
</dbReference>
<dbReference type="AlphaFoldDB" id="A0A024S5I8"/>
<dbReference type="EMBL" id="KI911156">
    <property type="protein sequence ID" value="ETR99451.1"/>
    <property type="molecule type" value="Genomic_DNA"/>
</dbReference>
<protein>
    <recommendedName>
        <fullName evidence="1">N-acetyltransferase domain-containing protein</fullName>
    </recommendedName>
</protein>
<evidence type="ECO:0000313" key="2">
    <source>
        <dbReference type="EMBL" id="ETR99451.1"/>
    </source>
</evidence>
<dbReference type="KEGG" id="trr:M419DRAFT_10796"/>
<accession>A0A024S5I8</accession>
<sequence length="217" mass="24273">MAYNLSDVKVSDADNIARNVEVPAMQNSPLYRTMFPQAATMTEAQKNEVIDWYSDMLTDAFLDGAESFLKACSVDDGSPVGFCGWTAIERKGETTDDERSKQVLRRATWLPETLDQDGWITLSRALRMERDRVLKDLGDMITRLTFMAVRPGHQRQGVGSMMMQQFCNEADLHGRCAFVLAAPEGVGLYARFGFDVVGCVESPQGIITSMLRRPRDS</sequence>
<gene>
    <name evidence="2" type="ORF">M419DRAFT_10796</name>
</gene>
<feature type="domain" description="N-acetyltransferase" evidence="1">
    <location>
        <begin position="29"/>
        <end position="215"/>
    </location>
</feature>
<name>A0A024S5I8_HYPJR</name>
<dbReference type="Proteomes" id="UP000024376">
    <property type="component" value="Unassembled WGS sequence"/>
</dbReference>
<dbReference type="InterPro" id="IPR016181">
    <property type="entry name" value="Acyl_CoA_acyltransferase"/>
</dbReference>
<evidence type="ECO:0000259" key="1">
    <source>
        <dbReference type="PROSITE" id="PS51186"/>
    </source>
</evidence>
<dbReference type="CDD" id="cd04301">
    <property type="entry name" value="NAT_SF"/>
    <property type="match status" value="1"/>
</dbReference>
<evidence type="ECO:0000313" key="3">
    <source>
        <dbReference type="Proteomes" id="UP000024376"/>
    </source>
</evidence>
<dbReference type="InterPro" id="IPR052523">
    <property type="entry name" value="Trichothecene_AcTrans"/>
</dbReference>